<dbReference type="RefSeq" id="WP_005443900.1">
    <property type="nucleotide sequence ID" value="NZ_CM001466.1"/>
</dbReference>
<name>H8G8Z5_9PSEU</name>
<dbReference type="AlphaFoldDB" id="H8G8Z5"/>
<gene>
    <name evidence="2" type="ORF">SacazDRAFT_03611</name>
</gene>
<dbReference type="HOGENOM" id="CLU_077935_0_0_11"/>
<dbReference type="Gene3D" id="3.30.1050.20">
    <property type="match status" value="1"/>
</dbReference>
<dbReference type="Pfam" id="PF11716">
    <property type="entry name" value="MDMPI_N"/>
    <property type="match status" value="1"/>
</dbReference>
<evidence type="ECO:0000313" key="2">
    <source>
        <dbReference type="EMBL" id="EHY90476.1"/>
    </source>
</evidence>
<dbReference type="InterPro" id="IPR036527">
    <property type="entry name" value="SCP2_sterol-bd_dom_sf"/>
</dbReference>
<dbReference type="EMBL" id="CM001466">
    <property type="protein sequence ID" value="EHY90476.1"/>
    <property type="molecule type" value="Genomic_DNA"/>
</dbReference>
<sequence length="236" mass="25254">MRRTVDDARRWMARGTDLVLSATAGWDEAELSAPSGLPGWTRKHLVAHLAANADALGNLVHWAATGERTPMYSSPEQRAADIEAGARRSASELTTWLRESAERLAAAMADLDERQWRTEVLTAQGRTVPATEVPWMRTREVYVHAVDLDAGIGFADLPADFLTALADDVVGKRGAKPDVAVVLTATDAGERWHLPGTGTPVEVGGSLADVTAYLTGRPHTVTATDGSPAPQLAAWL</sequence>
<dbReference type="Proteomes" id="UP000004705">
    <property type="component" value="Chromosome"/>
</dbReference>
<dbReference type="InterPro" id="IPR024344">
    <property type="entry name" value="MDMPI_metal-binding"/>
</dbReference>
<protein>
    <recommendedName>
        <fullName evidence="1">Mycothiol-dependent maleylpyruvate isomerase metal-binding domain-containing protein</fullName>
    </recommendedName>
</protein>
<accession>H8G8Z5</accession>
<dbReference type="OrthoDB" id="5118203at2"/>
<proteinExistence type="predicted"/>
<reference evidence="2 3" key="1">
    <citation type="journal article" date="2012" name="Stand. Genomic Sci.">
        <title>Genome sequence of the soil bacterium Saccharomonospora azurea type strain (NA-128(T)).</title>
        <authorList>
            <person name="Klenk H.P."/>
            <person name="Held B."/>
            <person name="Lucas S."/>
            <person name="Lapidus A."/>
            <person name="Copeland A."/>
            <person name="Hammon N."/>
            <person name="Pitluck S."/>
            <person name="Goodwin L.A."/>
            <person name="Han C."/>
            <person name="Tapia R."/>
            <person name="Brambilla E.M."/>
            <person name="Potter G."/>
            <person name="Land M."/>
            <person name="Ivanova N."/>
            <person name="Rohde M."/>
            <person name="Goker M."/>
            <person name="Detter J.C."/>
            <person name="Kyrpides N.C."/>
            <person name="Woyke T."/>
        </authorList>
    </citation>
    <scope>NUCLEOTIDE SEQUENCE [LARGE SCALE GENOMIC DNA]</scope>
    <source>
        <strain evidence="2 3">NA-128</strain>
    </source>
</reference>
<dbReference type="GO" id="GO:0046872">
    <property type="term" value="F:metal ion binding"/>
    <property type="evidence" value="ECO:0007669"/>
    <property type="project" value="InterPro"/>
</dbReference>
<dbReference type="NCBIfam" id="TIGR03083">
    <property type="entry name" value="maleylpyruvate isomerase family mycothiol-dependent enzyme"/>
    <property type="match status" value="1"/>
</dbReference>
<dbReference type="SUPFAM" id="SSF55718">
    <property type="entry name" value="SCP-like"/>
    <property type="match status" value="1"/>
</dbReference>
<dbReference type="InterPro" id="IPR034660">
    <property type="entry name" value="DinB/YfiT-like"/>
</dbReference>
<evidence type="ECO:0000313" key="3">
    <source>
        <dbReference type="Proteomes" id="UP000004705"/>
    </source>
</evidence>
<keyword evidence="3" id="KW-1185">Reference proteome</keyword>
<feature type="domain" description="Mycothiol-dependent maleylpyruvate isomerase metal-binding" evidence="1">
    <location>
        <begin position="16"/>
        <end position="148"/>
    </location>
</feature>
<organism evidence="2 3">
    <name type="scientific">Saccharomonospora azurea NA-128</name>
    <dbReference type="NCBI Taxonomy" id="882081"/>
    <lineage>
        <taxon>Bacteria</taxon>
        <taxon>Bacillati</taxon>
        <taxon>Actinomycetota</taxon>
        <taxon>Actinomycetes</taxon>
        <taxon>Pseudonocardiales</taxon>
        <taxon>Pseudonocardiaceae</taxon>
        <taxon>Saccharomonospora</taxon>
    </lineage>
</organism>
<evidence type="ECO:0000259" key="1">
    <source>
        <dbReference type="Pfam" id="PF11716"/>
    </source>
</evidence>
<dbReference type="SUPFAM" id="SSF109854">
    <property type="entry name" value="DinB/YfiT-like putative metalloenzymes"/>
    <property type="match status" value="1"/>
</dbReference>
<dbReference type="InterPro" id="IPR017517">
    <property type="entry name" value="Maleyloyr_isom"/>
</dbReference>
<dbReference type="Gene3D" id="1.20.120.450">
    <property type="entry name" value="dinb family like domain"/>
    <property type="match status" value="1"/>
</dbReference>